<accession>A0A6A4H471</accession>
<dbReference type="Gene3D" id="1.20.1280.50">
    <property type="match status" value="1"/>
</dbReference>
<dbReference type="InterPro" id="IPR036047">
    <property type="entry name" value="F-box-like_dom_sf"/>
</dbReference>
<feature type="compositionally biased region" description="Basic and acidic residues" evidence="1">
    <location>
        <begin position="13"/>
        <end position="22"/>
    </location>
</feature>
<evidence type="ECO:0000259" key="2">
    <source>
        <dbReference type="PROSITE" id="PS50181"/>
    </source>
</evidence>
<dbReference type="CDD" id="cd09917">
    <property type="entry name" value="F-box_SF"/>
    <property type="match status" value="1"/>
</dbReference>
<evidence type="ECO:0000313" key="4">
    <source>
        <dbReference type="Proteomes" id="UP000799118"/>
    </source>
</evidence>
<dbReference type="SUPFAM" id="SSF81383">
    <property type="entry name" value="F-box domain"/>
    <property type="match status" value="1"/>
</dbReference>
<dbReference type="PROSITE" id="PS50181">
    <property type="entry name" value="FBOX"/>
    <property type="match status" value="1"/>
</dbReference>
<dbReference type="SMART" id="SM00256">
    <property type="entry name" value="FBOX"/>
    <property type="match status" value="1"/>
</dbReference>
<protein>
    <recommendedName>
        <fullName evidence="2">F-box domain-containing protein</fullName>
    </recommendedName>
</protein>
<evidence type="ECO:0000313" key="3">
    <source>
        <dbReference type="EMBL" id="KAE9392891.1"/>
    </source>
</evidence>
<proteinExistence type="predicted"/>
<dbReference type="InterPro" id="IPR001810">
    <property type="entry name" value="F-box_dom"/>
</dbReference>
<dbReference type="Proteomes" id="UP000799118">
    <property type="component" value="Unassembled WGS sequence"/>
</dbReference>
<dbReference type="EMBL" id="ML769585">
    <property type="protein sequence ID" value="KAE9392891.1"/>
    <property type="molecule type" value="Genomic_DNA"/>
</dbReference>
<dbReference type="OrthoDB" id="3193353at2759"/>
<dbReference type="AlphaFoldDB" id="A0A6A4H471"/>
<organism evidence="3 4">
    <name type="scientific">Gymnopus androsaceus JB14</name>
    <dbReference type="NCBI Taxonomy" id="1447944"/>
    <lineage>
        <taxon>Eukaryota</taxon>
        <taxon>Fungi</taxon>
        <taxon>Dikarya</taxon>
        <taxon>Basidiomycota</taxon>
        <taxon>Agaricomycotina</taxon>
        <taxon>Agaricomycetes</taxon>
        <taxon>Agaricomycetidae</taxon>
        <taxon>Agaricales</taxon>
        <taxon>Marasmiineae</taxon>
        <taxon>Omphalotaceae</taxon>
        <taxon>Gymnopus</taxon>
    </lineage>
</organism>
<evidence type="ECO:0000256" key="1">
    <source>
        <dbReference type="SAM" id="MobiDB-lite"/>
    </source>
</evidence>
<reference evidence="3" key="1">
    <citation type="journal article" date="2019" name="Environ. Microbiol.">
        <title>Fungal ecological strategies reflected in gene transcription - a case study of two litter decomposers.</title>
        <authorList>
            <person name="Barbi F."/>
            <person name="Kohler A."/>
            <person name="Barry K."/>
            <person name="Baskaran P."/>
            <person name="Daum C."/>
            <person name="Fauchery L."/>
            <person name="Ihrmark K."/>
            <person name="Kuo A."/>
            <person name="LaButti K."/>
            <person name="Lipzen A."/>
            <person name="Morin E."/>
            <person name="Grigoriev I.V."/>
            <person name="Henrissat B."/>
            <person name="Lindahl B."/>
            <person name="Martin F."/>
        </authorList>
    </citation>
    <scope>NUCLEOTIDE SEQUENCE</scope>
    <source>
        <strain evidence="3">JB14</strain>
    </source>
</reference>
<feature type="region of interest" description="Disordered" evidence="1">
    <location>
        <begin position="9"/>
        <end position="35"/>
    </location>
</feature>
<sequence length="474" mass="52998">MITLAYPAFSRAQEGDGRHSKSDSSGSAYLCPQKPSSSIQTPLEMIPHLPEDIFIAIFQYLSLRDVLSMRRVCKSFKDLTHLRGLWILLLRTEIWDRNIPTPHLDLEHLTAAQIEEFIAHSLLLHRNWTSASPVVRLRRHVNVATPRARITSLHFITMEGRSCLLSFSLTSRVEPRTLTVECWDLSSLRCKARRTVQWFGGYAVNSDPSSTGLMAIRTPHVEVLAFDPAAPSPDSAFITLITLSVAAKSVLTLAGTTMIFRAMNNALIILDISRPLYAARIEDRQPLLPPNQPDSFEAIIQDEYAIIMRPKTLALLFPWPVNLLHHYVLRPNDSYLPPIRDNIAITSSNLPYHFPPVLSQTIASPVRLFAITDMALGPYGTAVWIDSHTEDFYHQGDVGQRLAGLMLNPVVDERQDAHIDGQAADQNTQTAGATIVFGVHETDDWNRVAIDEEGGRIAVGSVNGEIMIDDYVQR</sequence>
<gene>
    <name evidence="3" type="ORF">BT96DRAFT_967302</name>
</gene>
<keyword evidence="4" id="KW-1185">Reference proteome</keyword>
<name>A0A6A4H471_9AGAR</name>
<dbReference type="Pfam" id="PF12937">
    <property type="entry name" value="F-box-like"/>
    <property type="match status" value="1"/>
</dbReference>
<feature type="domain" description="F-box" evidence="2">
    <location>
        <begin position="43"/>
        <end position="89"/>
    </location>
</feature>